<proteinExistence type="predicted"/>
<dbReference type="EMBL" id="GBXM01016116">
    <property type="protein sequence ID" value="JAH92461.1"/>
    <property type="molecule type" value="Transcribed_RNA"/>
</dbReference>
<protein>
    <submittedName>
        <fullName evidence="1">Uncharacterized protein</fullName>
    </submittedName>
</protein>
<organism evidence="1">
    <name type="scientific">Anguilla anguilla</name>
    <name type="common">European freshwater eel</name>
    <name type="synonym">Muraena anguilla</name>
    <dbReference type="NCBI Taxonomy" id="7936"/>
    <lineage>
        <taxon>Eukaryota</taxon>
        <taxon>Metazoa</taxon>
        <taxon>Chordata</taxon>
        <taxon>Craniata</taxon>
        <taxon>Vertebrata</taxon>
        <taxon>Euteleostomi</taxon>
        <taxon>Actinopterygii</taxon>
        <taxon>Neopterygii</taxon>
        <taxon>Teleostei</taxon>
        <taxon>Anguilliformes</taxon>
        <taxon>Anguillidae</taxon>
        <taxon>Anguilla</taxon>
    </lineage>
</organism>
<dbReference type="AlphaFoldDB" id="A0A0E9WQA8"/>
<reference evidence="1" key="1">
    <citation type="submission" date="2014-11" db="EMBL/GenBank/DDBJ databases">
        <authorList>
            <person name="Amaro Gonzalez C."/>
        </authorList>
    </citation>
    <scope>NUCLEOTIDE SEQUENCE</scope>
</reference>
<reference evidence="1" key="2">
    <citation type="journal article" date="2015" name="Fish Shellfish Immunol.">
        <title>Early steps in the European eel (Anguilla anguilla)-Vibrio vulnificus interaction in the gills: Role of the RtxA13 toxin.</title>
        <authorList>
            <person name="Callol A."/>
            <person name="Pajuelo D."/>
            <person name="Ebbesson L."/>
            <person name="Teles M."/>
            <person name="MacKenzie S."/>
            <person name="Amaro C."/>
        </authorList>
    </citation>
    <scope>NUCLEOTIDE SEQUENCE</scope>
</reference>
<name>A0A0E9WQA8_ANGAN</name>
<accession>A0A0E9WQA8</accession>
<sequence length="81" mass="9000">MHTKSHEQMCTKSHTLTCVHSSTPVPKCLHCHNPFDSYAKPQFCSPEVPPRLTHCQLPQGLKMSIKGSLVFIATVVSHTCI</sequence>
<evidence type="ECO:0000313" key="1">
    <source>
        <dbReference type="EMBL" id="JAH92461.1"/>
    </source>
</evidence>